<protein>
    <submittedName>
        <fullName evidence="2">Uncharacterized protein</fullName>
    </submittedName>
</protein>
<evidence type="ECO:0000313" key="3">
    <source>
        <dbReference type="Proteomes" id="UP000812440"/>
    </source>
</evidence>
<feature type="region of interest" description="Disordered" evidence="1">
    <location>
        <begin position="20"/>
        <end position="49"/>
    </location>
</feature>
<dbReference type="AlphaFoldDB" id="A0A8T2IQK7"/>
<sequence length="67" mass="7913">MTFLKIHPGFRRKPFVTVTKERRGTRGSKSKGMPLNRNNESRQEKPVSIQGPWTQLCRFRPKISHDY</sequence>
<comment type="caution">
    <text evidence="2">The sequence shown here is derived from an EMBL/GenBank/DDBJ whole genome shotgun (WGS) entry which is preliminary data.</text>
</comment>
<dbReference type="EMBL" id="JAACNH010000008">
    <property type="protein sequence ID" value="KAG8433847.1"/>
    <property type="molecule type" value="Genomic_DNA"/>
</dbReference>
<reference evidence="2" key="1">
    <citation type="thesis" date="2020" institute="ProQuest LLC" country="789 East Eisenhower Parkway, Ann Arbor, MI, USA">
        <title>Comparative Genomics and Chromosome Evolution.</title>
        <authorList>
            <person name="Mudd A.B."/>
        </authorList>
    </citation>
    <scope>NUCLEOTIDE SEQUENCE</scope>
    <source>
        <strain evidence="2">Female2</strain>
        <tissue evidence="2">Blood</tissue>
    </source>
</reference>
<evidence type="ECO:0000256" key="1">
    <source>
        <dbReference type="SAM" id="MobiDB-lite"/>
    </source>
</evidence>
<name>A0A8T2IQK7_9PIPI</name>
<organism evidence="2 3">
    <name type="scientific">Hymenochirus boettgeri</name>
    <name type="common">Congo dwarf clawed frog</name>
    <dbReference type="NCBI Taxonomy" id="247094"/>
    <lineage>
        <taxon>Eukaryota</taxon>
        <taxon>Metazoa</taxon>
        <taxon>Chordata</taxon>
        <taxon>Craniata</taxon>
        <taxon>Vertebrata</taxon>
        <taxon>Euteleostomi</taxon>
        <taxon>Amphibia</taxon>
        <taxon>Batrachia</taxon>
        <taxon>Anura</taxon>
        <taxon>Pipoidea</taxon>
        <taxon>Pipidae</taxon>
        <taxon>Pipinae</taxon>
        <taxon>Hymenochirus</taxon>
    </lineage>
</organism>
<gene>
    <name evidence="2" type="ORF">GDO86_012279</name>
</gene>
<accession>A0A8T2IQK7</accession>
<proteinExistence type="predicted"/>
<dbReference type="Proteomes" id="UP000812440">
    <property type="component" value="Chromosome 7"/>
</dbReference>
<evidence type="ECO:0000313" key="2">
    <source>
        <dbReference type="EMBL" id="KAG8433847.1"/>
    </source>
</evidence>
<keyword evidence="3" id="KW-1185">Reference proteome</keyword>